<proteinExistence type="predicted"/>
<evidence type="ECO:0000259" key="1">
    <source>
        <dbReference type="Pfam" id="PF04909"/>
    </source>
</evidence>
<dbReference type="EMBL" id="UGRU01000001">
    <property type="protein sequence ID" value="SUA46388.1"/>
    <property type="molecule type" value="Genomic_DNA"/>
</dbReference>
<dbReference type="InterPro" id="IPR006680">
    <property type="entry name" value="Amidohydro-rel"/>
</dbReference>
<dbReference type="AlphaFoldDB" id="A0A378WYT4"/>
<organism evidence="2 3">
    <name type="scientific">Nocardia africana</name>
    <dbReference type="NCBI Taxonomy" id="134964"/>
    <lineage>
        <taxon>Bacteria</taxon>
        <taxon>Bacillati</taxon>
        <taxon>Actinomycetota</taxon>
        <taxon>Actinomycetes</taxon>
        <taxon>Mycobacteriales</taxon>
        <taxon>Nocardiaceae</taxon>
        <taxon>Nocardia</taxon>
    </lineage>
</organism>
<name>A0A378WYT4_9NOCA</name>
<dbReference type="OrthoDB" id="9801155at2"/>
<evidence type="ECO:0000313" key="3">
    <source>
        <dbReference type="Proteomes" id="UP000255082"/>
    </source>
</evidence>
<dbReference type="Gene3D" id="3.20.20.140">
    <property type="entry name" value="Metal-dependent hydrolases"/>
    <property type="match status" value="1"/>
</dbReference>
<gene>
    <name evidence="2" type="ORF">NCTC13184_04913</name>
</gene>
<accession>A0A378WYT4</accession>
<reference evidence="2 3" key="1">
    <citation type="submission" date="2018-06" db="EMBL/GenBank/DDBJ databases">
        <authorList>
            <consortium name="Pathogen Informatics"/>
            <person name="Doyle S."/>
        </authorList>
    </citation>
    <scope>NUCLEOTIDE SEQUENCE [LARGE SCALE GENOMIC DNA]</scope>
    <source>
        <strain evidence="2 3">NCTC13184</strain>
    </source>
</reference>
<dbReference type="Proteomes" id="UP000255082">
    <property type="component" value="Unassembled WGS sequence"/>
</dbReference>
<keyword evidence="2" id="KW-0378">Hydrolase</keyword>
<dbReference type="Pfam" id="PF04909">
    <property type="entry name" value="Amidohydro_2"/>
    <property type="match status" value="1"/>
</dbReference>
<dbReference type="GO" id="GO:0016787">
    <property type="term" value="F:hydrolase activity"/>
    <property type="evidence" value="ECO:0007669"/>
    <property type="project" value="UniProtKB-KW"/>
</dbReference>
<dbReference type="RefSeq" id="WP_062962225.1">
    <property type="nucleotide sequence ID" value="NZ_JAJFOE010000001.1"/>
</dbReference>
<feature type="domain" description="Amidohydrolase-related" evidence="1">
    <location>
        <begin position="10"/>
        <end position="112"/>
    </location>
</feature>
<dbReference type="InterPro" id="IPR032466">
    <property type="entry name" value="Metal_Hydrolase"/>
</dbReference>
<protein>
    <submittedName>
        <fullName evidence="2">Predicted metal-dependent hydrolase of the TIM-barrel fold</fullName>
    </submittedName>
</protein>
<evidence type="ECO:0000313" key="2">
    <source>
        <dbReference type="EMBL" id="SUA46388.1"/>
    </source>
</evidence>
<sequence>MRNRVATPTYQPDLYSRAAILDPYPHYARLRVLGPAVWLAEQRVYAAGFALPRALPALMRLVGPDRLLYGSDFPFTPDWAVQGLAEALASTTVLKPSEHRLMLRDNALALFPRLRSPHIPEPETAS</sequence>
<dbReference type="SUPFAM" id="SSF51556">
    <property type="entry name" value="Metallo-dependent hydrolases"/>
    <property type="match status" value="1"/>
</dbReference>